<keyword evidence="3" id="KW-1185">Reference proteome</keyword>
<protein>
    <submittedName>
        <fullName evidence="2">Uncharacterized protein</fullName>
    </submittedName>
</protein>
<dbReference type="EMBL" id="JAIWYP010000037">
    <property type="protein sequence ID" value="KAH3691379.1"/>
    <property type="molecule type" value="Genomic_DNA"/>
</dbReference>
<dbReference type="AlphaFoldDB" id="A0A9D4BF27"/>
<accession>A0A9D4BF27</accession>
<gene>
    <name evidence="2" type="ORF">DPMN_194013</name>
</gene>
<sequence>MSLQVQRNSHPDSGRKTIKKPLQNAQKLSRRLVQCDNDTELGRRLNARRGPERFTREVQVLNLPTWSSAKTSVASFGVHRPDID</sequence>
<evidence type="ECO:0000256" key="1">
    <source>
        <dbReference type="SAM" id="MobiDB-lite"/>
    </source>
</evidence>
<dbReference type="Proteomes" id="UP000828390">
    <property type="component" value="Unassembled WGS sequence"/>
</dbReference>
<name>A0A9D4BF27_DREPO</name>
<proteinExistence type="predicted"/>
<evidence type="ECO:0000313" key="2">
    <source>
        <dbReference type="EMBL" id="KAH3691379.1"/>
    </source>
</evidence>
<comment type="caution">
    <text evidence="2">The sequence shown here is derived from an EMBL/GenBank/DDBJ whole genome shotgun (WGS) entry which is preliminary data.</text>
</comment>
<organism evidence="2 3">
    <name type="scientific">Dreissena polymorpha</name>
    <name type="common">Zebra mussel</name>
    <name type="synonym">Mytilus polymorpha</name>
    <dbReference type="NCBI Taxonomy" id="45954"/>
    <lineage>
        <taxon>Eukaryota</taxon>
        <taxon>Metazoa</taxon>
        <taxon>Spiralia</taxon>
        <taxon>Lophotrochozoa</taxon>
        <taxon>Mollusca</taxon>
        <taxon>Bivalvia</taxon>
        <taxon>Autobranchia</taxon>
        <taxon>Heteroconchia</taxon>
        <taxon>Euheterodonta</taxon>
        <taxon>Imparidentia</taxon>
        <taxon>Neoheterodontei</taxon>
        <taxon>Myida</taxon>
        <taxon>Dreissenoidea</taxon>
        <taxon>Dreissenidae</taxon>
        <taxon>Dreissena</taxon>
    </lineage>
</organism>
<feature type="region of interest" description="Disordered" evidence="1">
    <location>
        <begin position="1"/>
        <end position="28"/>
    </location>
</feature>
<reference evidence="2" key="1">
    <citation type="journal article" date="2019" name="bioRxiv">
        <title>The Genome of the Zebra Mussel, Dreissena polymorpha: A Resource for Invasive Species Research.</title>
        <authorList>
            <person name="McCartney M.A."/>
            <person name="Auch B."/>
            <person name="Kono T."/>
            <person name="Mallez S."/>
            <person name="Zhang Y."/>
            <person name="Obille A."/>
            <person name="Becker A."/>
            <person name="Abrahante J.E."/>
            <person name="Garbe J."/>
            <person name="Badalamenti J.P."/>
            <person name="Herman A."/>
            <person name="Mangelson H."/>
            <person name="Liachko I."/>
            <person name="Sullivan S."/>
            <person name="Sone E.D."/>
            <person name="Koren S."/>
            <person name="Silverstein K.A.T."/>
            <person name="Beckman K.B."/>
            <person name="Gohl D.M."/>
        </authorList>
    </citation>
    <scope>NUCLEOTIDE SEQUENCE</scope>
    <source>
        <strain evidence="2">Duluth1</strain>
        <tissue evidence="2">Whole animal</tissue>
    </source>
</reference>
<reference evidence="2" key="2">
    <citation type="submission" date="2020-11" db="EMBL/GenBank/DDBJ databases">
        <authorList>
            <person name="McCartney M.A."/>
            <person name="Auch B."/>
            <person name="Kono T."/>
            <person name="Mallez S."/>
            <person name="Becker A."/>
            <person name="Gohl D.M."/>
            <person name="Silverstein K.A.T."/>
            <person name="Koren S."/>
            <person name="Bechman K.B."/>
            <person name="Herman A."/>
            <person name="Abrahante J.E."/>
            <person name="Garbe J."/>
        </authorList>
    </citation>
    <scope>NUCLEOTIDE SEQUENCE</scope>
    <source>
        <strain evidence="2">Duluth1</strain>
        <tissue evidence="2">Whole animal</tissue>
    </source>
</reference>
<evidence type="ECO:0000313" key="3">
    <source>
        <dbReference type="Proteomes" id="UP000828390"/>
    </source>
</evidence>